<dbReference type="Proteomes" id="UP001153076">
    <property type="component" value="Unassembled WGS sequence"/>
</dbReference>
<dbReference type="PANTHER" id="PTHR31071">
    <property type="entry name" value="GB|AAF24581.1"/>
    <property type="match status" value="1"/>
</dbReference>
<organism evidence="2 3">
    <name type="scientific">Carnegiea gigantea</name>
    <dbReference type="NCBI Taxonomy" id="171969"/>
    <lineage>
        <taxon>Eukaryota</taxon>
        <taxon>Viridiplantae</taxon>
        <taxon>Streptophyta</taxon>
        <taxon>Embryophyta</taxon>
        <taxon>Tracheophyta</taxon>
        <taxon>Spermatophyta</taxon>
        <taxon>Magnoliopsida</taxon>
        <taxon>eudicotyledons</taxon>
        <taxon>Gunneridae</taxon>
        <taxon>Pentapetalae</taxon>
        <taxon>Caryophyllales</taxon>
        <taxon>Cactineae</taxon>
        <taxon>Cactaceae</taxon>
        <taxon>Cactoideae</taxon>
        <taxon>Echinocereeae</taxon>
        <taxon>Carnegiea</taxon>
    </lineage>
</organism>
<dbReference type="OrthoDB" id="670909at2759"/>
<feature type="compositionally biased region" description="Acidic residues" evidence="1">
    <location>
        <begin position="361"/>
        <end position="370"/>
    </location>
</feature>
<feature type="compositionally biased region" description="Polar residues" evidence="1">
    <location>
        <begin position="319"/>
        <end position="328"/>
    </location>
</feature>
<dbReference type="PANTHER" id="PTHR31071:SF9">
    <property type="entry name" value="INTRACELLULAR PROTEIN TRANSPORT PROTEIN USO1-RELATED"/>
    <property type="match status" value="1"/>
</dbReference>
<feature type="region of interest" description="Disordered" evidence="1">
    <location>
        <begin position="318"/>
        <end position="375"/>
    </location>
</feature>
<reference evidence="2" key="1">
    <citation type="submission" date="2022-04" db="EMBL/GenBank/DDBJ databases">
        <title>Carnegiea gigantea Genome sequencing and assembly v2.</title>
        <authorList>
            <person name="Copetti D."/>
            <person name="Sanderson M.J."/>
            <person name="Burquez A."/>
            <person name="Wojciechowski M.F."/>
        </authorList>
    </citation>
    <scope>NUCLEOTIDE SEQUENCE</scope>
    <source>
        <strain evidence="2">SGP5-SGP5p</strain>
        <tissue evidence="2">Aerial part</tissue>
    </source>
</reference>
<comment type="caution">
    <text evidence="2">The sequence shown here is derived from an EMBL/GenBank/DDBJ whole genome shotgun (WGS) entry which is preliminary data.</text>
</comment>
<dbReference type="AlphaFoldDB" id="A0A9Q1GWH7"/>
<evidence type="ECO:0000313" key="3">
    <source>
        <dbReference type="Proteomes" id="UP001153076"/>
    </source>
</evidence>
<gene>
    <name evidence="2" type="ORF">Cgig2_000507</name>
</gene>
<protein>
    <submittedName>
        <fullName evidence="2">Uncharacterized protein</fullName>
    </submittedName>
</protein>
<dbReference type="EMBL" id="JAKOGI010001152">
    <property type="protein sequence ID" value="KAJ8427378.1"/>
    <property type="molecule type" value="Genomic_DNA"/>
</dbReference>
<dbReference type="InterPro" id="IPR043424">
    <property type="entry name" value="BLT-like"/>
</dbReference>
<name>A0A9Q1GWH7_9CARY</name>
<keyword evidence="3" id="KW-1185">Reference proteome</keyword>
<feature type="compositionally biased region" description="Polar residues" evidence="1">
    <location>
        <begin position="72"/>
        <end position="82"/>
    </location>
</feature>
<feature type="region of interest" description="Disordered" evidence="1">
    <location>
        <begin position="72"/>
        <end position="94"/>
    </location>
</feature>
<sequence>MSHPRKGGAGFSRFNIAHKNKGLEMHTFLEESPDTSSDDQPASTGSFHRQIATSLMQHHQCVDRARRSLQPVSPASYSSSMELTPYKPAASPTSSLDYRGRIGDSSLSFKTSTELLKVLRRIWCLEEQHLSHRSLVKDLRLELDNARVRVKELLRGKQMDRQVINDLMNQIAEQDRVKSALHSVREELEEERELRKRSESLHRKSAREISEMKSSFSKALNALKGERRARILLEDLCDEFAMGIREYEQELRSLKHRTEIKLAPRDHLDHSLLLHISEAWLDERMQMKLTEENMGKYVGEKGMIVDELRPEIETFLKATRQTSDSRGNTDMPMKISDGGGSHQQFSESFHFNEPASAPPNADDEDDDSSIDSDTHCFELNKNLDGEFSNGIYTDIAGDSKERNLEDYKGKLDVQNQAKEVSNGGSLSSLQARLEKHMARTQACLEKLDIHMLDDILRNNSSRDSANTESSSRWCRDSKEITLKDKLLEARLEGRNSRSRCS</sequence>
<proteinExistence type="predicted"/>
<accession>A0A9Q1GWH7</accession>
<evidence type="ECO:0000256" key="1">
    <source>
        <dbReference type="SAM" id="MobiDB-lite"/>
    </source>
</evidence>
<evidence type="ECO:0000313" key="2">
    <source>
        <dbReference type="EMBL" id="KAJ8427378.1"/>
    </source>
</evidence>